<dbReference type="InterPro" id="IPR018490">
    <property type="entry name" value="cNMP-bd_dom_sf"/>
</dbReference>
<reference evidence="2 3" key="1">
    <citation type="submission" date="2016-12" db="EMBL/GenBank/DDBJ databases">
        <title>Isolation and genomic insights into novel planktonic Zetaproteobacteria from stratified waters of the Chesapeake Bay.</title>
        <authorList>
            <person name="McAllister S.M."/>
            <person name="Kato S."/>
            <person name="Chan C.S."/>
            <person name="Chiu B.K."/>
            <person name="Field E.K."/>
        </authorList>
    </citation>
    <scope>NUCLEOTIDE SEQUENCE [LARGE SCALE GENOMIC DNA]</scope>
    <source>
        <strain evidence="2 3">CP-5</strain>
    </source>
</reference>
<evidence type="ECO:0000259" key="1">
    <source>
        <dbReference type="PROSITE" id="PS50042"/>
    </source>
</evidence>
<dbReference type="Gene3D" id="2.60.120.10">
    <property type="entry name" value="Jelly Rolls"/>
    <property type="match status" value="1"/>
</dbReference>
<dbReference type="OrthoDB" id="5290098at2"/>
<dbReference type="EMBL" id="CP018799">
    <property type="protein sequence ID" value="ATX79430.1"/>
    <property type="molecule type" value="Genomic_DNA"/>
</dbReference>
<evidence type="ECO:0000313" key="2">
    <source>
        <dbReference type="EMBL" id="ATX79430.1"/>
    </source>
</evidence>
<organism evidence="2 3">
    <name type="scientific">Mariprofundus aestuarium</name>
    <dbReference type="NCBI Taxonomy" id="1921086"/>
    <lineage>
        <taxon>Bacteria</taxon>
        <taxon>Pseudomonadati</taxon>
        <taxon>Pseudomonadota</taxon>
        <taxon>Candidatius Mariprofundia</taxon>
        <taxon>Mariprofundales</taxon>
        <taxon>Mariprofundaceae</taxon>
        <taxon>Mariprofundus</taxon>
    </lineage>
</organism>
<feature type="domain" description="Cyclic nucleotide-binding" evidence="1">
    <location>
        <begin position="16"/>
        <end position="131"/>
    </location>
</feature>
<dbReference type="InterPro" id="IPR014710">
    <property type="entry name" value="RmlC-like_jellyroll"/>
</dbReference>
<accession>A0A2K8KWY3</accession>
<protein>
    <submittedName>
        <fullName evidence="2">Cyclic nucleotide-binding domain-containing protein</fullName>
    </submittedName>
</protein>
<dbReference type="InterPro" id="IPR000595">
    <property type="entry name" value="cNMP-bd_dom"/>
</dbReference>
<dbReference type="Proteomes" id="UP000231701">
    <property type="component" value="Chromosome"/>
</dbReference>
<evidence type="ECO:0000313" key="3">
    <source>
        <dbReference type="Proteomes" id="UP000231701"/>
    </source>
</evidence>
<dbReference type="SUPFAM" id="SSF51206">
    <property type="entry name" value="cAMP-binding domain-like"/>
    <property type="match status" value="1"/>
</dbReference>
<name>A0A2K8KWY3_MARES</name>
<dbReference type="PROSITE" id="PS50042">
    <property type="entry name" value="CNMP_BINDING_3"/>
    <property type="match status" value="1"/>
</dbReference>
<sequence>MGDAANTITKMKGNPLFALLPSEGLAQLADHSRIETFSAGEKLIEENGKNRSLFLLTLGEAKIVSNGTEVDRQKAGDTAGEVSMSKISPPVADVIAVSDVEAILFPSEVIDEVSARYPDFSRQLRETAMKKVYDR</sequence>
<dbReference type="AlphaFoldDB" id="A0A2K8KWY3"/>
<dbReference type="CDD" id="cd00038">
    <property type="entry name" value="CAP_ED"/>
    <property type="match status" value="1"/>
</dbReference>
<gene>
    <name evidence="2" type="ORF">Ga0123461_1011</name>
</gene>
<proteinExistence type="predicted"/>
<dbReference type="Pfam" id="PF00027">
    <property type="entry name" value="cNMP_binding"/>
    <property type="match status" value="1"/>
</dbReference>
<keyword evidence="3" id="KW-1185">Reference proteome</keyword>
<dbReference type="SMART" id="SM00100">
    <property type="entry name" value="cNMP"/>
    <property type="match status" value="1"/>
</dbReference>
<dbReference type="RefSeq" id="WP_100277324.1">
    <property type="nucleotide sequence ID" value="NZ_CP018799.1"/>
</dbReference>
<dbReference type="KEGG" id="maes:Ga0123461_1011"/>